<protein>
    <submittedName>
        <fullName evidence="2">Phage protein</fullName>
    </submittedName>
</protein>
<feature type="transmembrane region" description="Helical" evidence="1">
    <location>
        <begin position="284"/>
        <end position="305"/>
    </location>
</feature>
<feature type="transmembrane region" description="Helical" evidence="1">
    <location>
        <begin position="517"/>
        <end position="543"/>
    </location>
</feature>
<reference evidence="3" key="1">
    <citation type="submission" date="2015-01" db="EMBL/GenBank/DDBJ databases">
        <authorList>
            <person name="Andreevskaya M."/>
        </authorList>
    </citation>
    <scope>NUCLEOTIDE SEQUENCE [LARGE SCALE GENOMIC DNA]</scope>
    <source>
        <strain evidence="3">MKFS47</strain>
    </source>
</reference>
<dbReference type="AlphaFoldDB" id="A0A0D6DYU2"/>
<gene>
    <name evidence="2" type="ORF">LACPI_1934</name>
</gene>
<name>A0A0D6DYU2_9LACT</name>
<dbReference type="KEGG" id="lpk:LACPI_1934"/>
<dbReference type="EMBL" id="LN774769">
    <property type="protein sequence ID" value="CEN29134.1"/>
    <property type="molecule type" value="Genomic_DNA"/>
</dbReference>
<feature type="transmembrane region" description="Helical" evidence="1">
    <location>
        <begin position="454"/>
        <end position="477"/>
    </location>
</feature>
<feature type="transmembrane region" description="Helical" evidence="1">
    <location>
        <begin position="342"/>
        <end position="363"/>
    </location>
</feature>
<feature type="transmembrane region" description="Helical" evidence="1">
    <location>
        <begin position="425"/>
        <end position="448"/>
    </location>
</feature>
<keyword evidence="1" id="KW-1133">Transmembrane helix</keyword>
<feature type="transmembrane region" description="Helical" evidence="1">
    <location>
        <begin position="489"/>
        <end position="511"/>
    </location>
</feature>
<dbReference type="Proteomes" id="UP000033166">
    <property type="component" value="Chromosome I"/>
</dbReference>
<evidence type="ECO:0000256" key="1">
    <source>
        <dbReference type="SAM" id="Phobius"/>
    </source>
</evidence>
<sequence>MDNLGVAMNDTAIGAYAVSKGINKSTSEMTSQEKIGLAMQMFMEKTAKYAGNYAKENDTLAGSLGTAKAALSNFMATGENIDAVMSSGMQFAKVAGKMAKELGPKLLKGLMSAVKELAPKIPGIMDSIGSSVAQAIDDTFGTNLKGAWAGFSKGFGEVTKSIGEAISAIAGELGKVSGATNGASGLETLGGYVNTAKDALMGLADFAKNNAAEIATLIKNLPKIVVAVKGFQILSKVAPFVTSFAKGMGQLASQGLSALVGKLTGVAVGQTAVGTSAAASVPSILASAAAFIALGIGVALISLGFTSLINAAIALAAAGPMAVAIFVGLIAVIALLVVGLALLGPILTAGAVGFIAFGAAILLAGIGVLALGAGLLLAGVGLTLMAATLPTVAQYGLQAALGFVALGGALLVVGVGALVAGVGILALSVGVIILTVGVLALGVAMIILGAGLLIVAAALLLVGVGLALISATVMIAVAGTMALGASMILLGASSLIVGAALLVIGAGLLVLSAGALVATVAVVAFGLAMAAAALGTAAMALALKAVNSSMKSIASNAQSASSSIKSMKSGISIVNDGLDALKSKASNAIQGLISAFKSGEASVTSSATNLANNSKNAIQSGLAPLGSIAMSAMMAFNAGFMAGSAMAQNTASSMVSSIRSIMSSASSGMNAIGYYIGAGLASGMASSLGEVRSIASQLAAEAEKAVRAKADINSPSRVFKGLGVYMGEGLKLGIESMKTSVAKASDKLIDIAMPTLDGFDNMALAYSSSSNSQFNGDYDYNSKIEVHTEVVSNLDGQKVGYGTAKYVDEANQKNAQRRNFVEGK</sequence>
<proteinExistence type="predicted"/>
<keyword evidence="1" id="KW-0472">Membrane</keyword>
<keyword evidence="1" id="KW-0812">Transmembrane</keyword>
<feature type="transmembrane region" description="Helical" evidence="1">
    <location>
        <begin position="368"/>
        <end position="389"/>
    </location>
</feature>
<dbReference type="RefSeq" id="WP_047916142.1">
    <property type="nucleotide sequence ID" value="NZ_LN774769.1"/>
</dbReference>
<organism evidence="2 3">
    <name type="scientific">Pseudolactococcus piscium MKFS47</name>
    <dbReference type="NCBI Taxonomy" id="297352"/>
    <lineage>
        <taxon>Bacteria</taxon>
        <taxon>Bacillati</taxon>
        <taxon>Bacillota</taxon>
        <taxon>Bacilli</taxon>
        <taxon>Lactobacillales</taxon>
        <taxon>Streptococcaceae</taxon>
        <taxon>Pseudolactococcus</taxon>
    </lineage>
</organism>
<evidence type="ECO:0000313" key="2">
    <source>
        <dbReference type="EMBL" id="CEN29134.1"/>
    </source>
</evidence>
<dbReference type="HOGENOM" id="CLU_343507_0_0_9"/>
<accession>A0A0D6DYU2</accession>
<feature type="transmembrane region" description="Helical" evidence="1">
    <location>
        <begin position="312"/>
        <end position="336"/>
    </location>
</feature>
<feature type="transmembrane region" description="Helical" evidence="1">
    <location>
        <begin position="395"/>
        <end position="418"/>
    </location>
</feature>
<evidence type="ECO:0000313" key="3">
    <source>
        <dbReference type="Proteomes" id="UP000033166"/>
    </source>
</evidence>